<organism evidence="2 3">
    <name type="scientific">Rhizoctonia solani</name>
    <dbReference type="NCBI Taxonomy" id="456999"/>
    <lineage>
        <taxon>Eukaryota</taxon>
        <taxon>Fungi</taxon>
        <taxon>Dikarya</taxon>
        <taxon>Basidiomycota</taxon>
        <taxon>Agaricomycotina</taxon>
        <taxon>Agaricomycetes</taxon>
        <taxon>Cantharellales</taxon>
        <taxon>Ceratobasidiaceae</taxon>
        <taxon>Rhizoctonia</taxon>
    </lineage>
</organism>
<dbReference type="AlphaFoldDB" id="A0A8H2XZZ3"/>
<comment type="caution">
    <text evidence="2">The sequence shown here is derived from an EMBL/GenBank/DDBJ whole genome shotgun (WGS) entry which is preliminary data.</text>
</comment>
<proteinExistence type="predicted"/>
<sequence>MSERSDAPGATGASKLAQNELRFNMWAQHVQLDLNVRTVLPKTLATLLEDCEKIPRWVAKPDSSRYTYCSPVFQPWIQALERFLPSDYAHFSDDETLSKDVSSVIDAIFRICKHSLKDLSDSLPAPTEDDWRCPVDNLMSCTWNDHKSGHFQFREECPLRLPARPAMLAASFPTKVQPDSSVFIKLENWDVAMYLATVSNACSVLNRGVADDGYLRALHWVSEFAGDKISEVIALRQAMIAITPGLYQRRALGFKSHFLFMTVHHPATFLTVYAATWSPSGREGARSTTTVDAMGPPSRINTGNISVAGGPSNPSPLPIKLEQVPVRKHQGAGPPSEPRSEKIVFYRLGEGFDMRSPLHMLQYYLLMNAVGKLAQKYKKQIEEEYKAQLIKQMRDSYEYYEWPGQSRAHGSDTSMHSNVPTSQGSLPRVGRQQNCTSQEECGPYEEISYEPGVQTAGVEATGGSLEFPQVEQLGSVDPGCKVRNYLVNSGPEIYEPLPSDQFDYD</sequence>
<name>A0A8H2XZZ3_9AGAM</name>
<evidence type="ECO:0000313" key="2">
    <source>
        <dbReference type="EMBL" id="CAE6434811.1"/>
    </source>
</evidence>
<gene>
    <name evidence="2" type="ORF">RDB_LOCUS47154</name>
</gene>
<feature type="compositionally biased region" description="Polar residues" evidence="1">
    <location>
        <begin position="411"/>
        <end position="439"/>
    </location>
</feature>
<evidence type="ECO:0000313" key="3">
    <source>
        <dbReference type="Proteomes" id="UP000663831"/>
    </source>
</evidence>
<protein>
    <submittedName>
        <fullName evidence="2">Uncharacterized protein</fullName>
    </submittedName>
</protein>
<dbReference type="Proteomes" id="UP000663831">
    <property type="component" value="Unassembled WGS sequence"/>
</dbReference>
<dbReference type="EMBL" id="CAJMWV010001350">
    <property type="protein sequence ID" value="CAE6434811.1"/>
    <property type="molecule type" value="Genomic_DNA"/>
</dbReference>
<reference evidence="2" key="1">
    <citation type="submission" date="2021-01" db="EMBL/GenBank/DDBJ databases">
        <authorList>
            <person name="Kaushik A."/>
        </authorList>
    </citation>
    <scope>NUCLEOTIDE SEQUENCE</scope>
    <source>
        <strain evidence="2">AG3-1AP</strain>
    </source>
</reference>
<feature type="region of interest" description="Disordered" evidence="1">
    <location>
        <begin position="405"/>
        <end position="443"/>
    </location>
</feature>
<accession>A0A8H2XZZ3</accession>
<evidence type="ECO:0000256" key="1">
    <source>
        <dbReference type="SAM" id="MobiDB-lite"/>
    </source>
</evidence>